<sequence length="54" mass="6052">MIPKAYLHSLYSPSSARTVLTFYYYFLSSFLSFPLFSSSGPHLSVDLGTLLSQL</sequence>
<evidence type="ECO:0000313" key="2">
    <source>
        <dbReference type="EMBL" id="KAK3944109.1"/>
    </source>
</evidence>
<keyword evidence="1" id="KW-0812">Transmembrane</keyword>
<gene>
    <name evidence="2" type="ORF">QBC46DRAFT_305805</name>
</gene>
<evidence type="ECO:0000256" key="1">
    <source>
        <dbReference type="SAM" id="Phobius"/>
    </source>
</evidence>
<accession>A0AAN6NE72</accession>
<dbReference type="EMBL" id="MU853761">
    <property type="protein sequence ID" value="KAK3944109.1"/>
    <property type="molecule type" value="Genomic_DNA"/>
</dbReference>
<dbReference type="AlphaFoldDB" id="A0AAN6NE72"/>
<feature type="transmembrane region" description="Helical" evidence="1">
    <location>
        <begin position="20"/>
        <end position="37"/>
    </location>
</feature>
<proteinExistence type="predicted"/>
<reference evidence="3" key="1">
    <citation type="journal article" date="2023" name="Mol. Phylogenet. Evol.">
        <title>Genome-scale phylogeny and comparative genomics of the fungal order Sordariales.</title>
        <authorList>
            <person name="Hensen N."/>
            <person name="Bonometti L."/>
            <person name="Westerberg I."/>
            <person name="Brannstrom I.O."/>
            <person name="Guillou S."/>
            <person name="Cros-Aarteil S."/>
            <person name="Calhoun S."/>
            <person name="Haridas S."/>
            <person name="Kuo A."/>
            <person name="Mondo S."/>
            <person name="Pangilinan J."/>
            <person name="Riley R."/>
            <person name="LaButti K."/>
            <person name="Andreopoulos B."/>
            <person name="Lipzen A."/>
            <person name="Chen C."/>
            <person name="Yan M."/>
            <person name="Daum C."/>
            <person name="Ng V."/>
            <person name="Clum A."/>
            <person name="Steindorff A."/>
            <person name="Ohm R.A."/>
            <person name="Martin F."/>
            <person name="Silar P."/>
            <person name="Natvig D.O."/>
            <person name="Lalanne C."/>
            <person name="Gautier V."/>
            <person name="Ament-Velasquez S.L."/>
            <person name="Kruys A."/>
            <person name="Hutchinson M.I."/>
            <person name="Powell A.J."/>
            <person name="Barry K."/>
            <person name="Miller A.N."/>
            <person name="Grigoriev I.V."/>
            <person name="Debuchy R."/>
            <person name="Gladieux P."/>
            <person name="Hiltunen Thoren M."/>
            <person name="Johannesson H."/>
        </authorList>
    </citation>
    <scope>NUCLEOTIDE SEQUENCE [LARGE SCALE GENOMIC DNA]</scope>
    <source>
        <strain evidence="3">CBS 340.73</strain>
    </source>
</reference>
<organism evidence="2 3">
    <name type="scientific">Diplogelasinospora grovesii</name>
    <dbReference type="NCBI Taxonomy" id="303347"/>
    <lineage>
        <taxon>Eukaryota</taxon>
        <taxon>Fungi</taxon>
        <taxon>Dikarya</taxon>
        <taxon>Ascomycota</taxon>
        <taxon>Pezizomycotina</taxon>
        <taxon>Sordariomycetes</taxon>
        <taxon>Sordariomycetidae</taxon>
        <taxon>Sordariales</taxon>
        <taxon>Diplogelasinosporaceae</taxon>
        <taxon>Diplogelasinospora</taxon>
    </lineage>
</organism>
<protein>
    <submittedName>
        <fullName evidence="2">Uncharacterized protein</fullName>
    </submittedName>
</protein>
<comment type="caution">
    <text evidence="2">The sequence shown here is derived from an EMBL/GenBank/DDBJ whole genome shotgun (WGS) entry which is preliminary data.</text>
</comment>
<keyword evidence="1" id="KW-1133">Transmembrane helix</keyword>
<name>A0AAN6NE72_9PEZI</name>
<keyword evidence="3" id="KW-1185">Reference proteome</keyword>
<keyword evidence="1" id="KW-0472">Membrane</keyword>
<dbReference type="Proteomes" id="UP001303473">
    <property type="component" value="Unassembled WGS sequence"/>
</dbReference>
<evidence type="ECO:0000313" key="3">
    <source>
        <dbReference type="Proteomes" id="UP001303473"/>
    </source>
</evidence>